<dbReference type="PROSITE" id="PS51363">
    <property type="entry name" value="W2"/>
    <property type="match status" value="1"/>
</dbReference>
<dbReference type="InterPro" id="IPR003307">
    <property type="entry name" value="W2_domain"/>
</dbReference>
<feature type="compositionally biased region" description="Basic residues" evidence="1">
    <location>
        <begin position="61"/>
        <end position="88"/>
    </location>
</feature>
<evidence type="ECO:0000259" key="2">
    <source>
        <dbReference type="PROSITE" id="PS51363"/>
    </source>
</evidence>
<proteinExistence type="predicted"/>
<dbReference type="EMBL" id="HBGW01053385">
    <property type="protein sequence ID" value="CAD9588890.1"/>
    <property type="molecule type" value="Transcribed_RNA"/>
</dbReference>
<accession>A0A7S2PCE1</accession>
<organism evidence="3">
    <name type="scientific">Zooxanthella nutricula</name>
    <dbReference type="NCBI Taxonomy" id="1333877"/>
    <lineage>
        <taxon>Eukaryota</taxon>
        <taxon>Sar</taxon>
        <taxon>Alveolata</taxon>
        <taxon>Dinophyceae</taxon>
        <taxon>Peridiniales</taxon>
        <taxon>Peridiniales incertae sedis</taxon>
        <taxon>Zooxanthella</taxon>
    </lineage>
</organism>
<feature type="domain" description="W2" evidence="2">
    <location>
        <begin position="115"/>
        <end position="272"/>
    </location>
</feature>
<dbReference type="Gene3D" id="1.25.40.180">
    <property type="match status" value="1"/>
</dbReference>
<dbReference type="SMART" id="SM00515">
    <property type="entry name" value="eIF5C"/>
    <property type="match status" value="1"/>
</dbReference>
<dbReference type="AlphaFoldDB" id="A0A7S2PCE1"/>
<feature type="compositionally biased region" description="Basic and acidic residues" evidence="1">
    <location>
        <begin position="89"/>
        <end position="103"/>
    </location>
</feature>
<evidence type="ECO:0000256" key="1">
    <source>
        <dbReference type="SAM" id="MobiDB-lite"/>
    </source>
</evidence>
<sequence length="278" mass="31018">MSTEASPADGSKSESSDEAEVEVFARPAREAEPQAPEEEESAPQRRACQAWADPDDDGRGKKEKKEKKDKKEKKEKKKDKKEKKAKKVKKDDDISDAESKDGSGSDGGNQVAYGDGDVKIVIDDIADLVKAKGKGLTVDGLFEEVRAQQVRLEFDDRLRLFIVIASLFPEGAMDAAGILLRKSYIKYFVSNGKLSFTDMMWCIEAYLDTYPKALKGYPMTLKALYDQDMAEEKELLAYYNGDQDSPGFEEAKKSCAPFIKWLEQEDESGSDDSDEDSD</sequence>
<feature type="region of interest" description="Disordered" evidence="1">
    <location>
        <begin position="1"/>
        <end position="110"/>
    </location>
</feature>
<dbReference type="SUPFAM" id="SSF48371">
    <property type="entry name" value="ARM repeat"/>
    <property type="match status" value="1"/>
</dbReference>
<name>A0A7S2PCE1_9DINO</name>
<reference evidence="3" key="1">
    <citation type="submission" date="2021-01" db="EMBL/GenBank/DDBJ databases">
        <authorList>
            <person name="Corre E."/>
            <person name="Pelletier E."/>
            <person name="Niang G."/>
            <person name="Scheremetjew M."/>
            <person name="Finn R."/>
            <person name="Kale V."/>
            <person name="Holt S."/>
            <person name="Cochrane G."/>
            <person name="Meng A."/>
            <person name="Brown T."/>
            <person name="Cohen L."/>
        </authorList>
    </citation>
    <scope>NUCLEOTIDE SEQUENCE</scope>
    <source>
        <strain evidence="3">RCC3387</strain>
    </source>
</reference>
<dbReference type="InterPro" id="IPR016024">
    <property type="entry name" value="ARM-type_fold"/>
</dbReference>
<dbReference type="Pfam" id="PF02020">
    <property type="entry name" value="W2"/>
    <property type="match status" value="1"/>
</dbReference>
<gene>
    <name evidence="3" type="ORF">BRAN1462_LOCUS33861</name>
</gene>
<evidence type="ECO:0000313" key="3">
    <source>
        <dbReference type="EMBL" id="CAD9588890.1"/>
    </source>
</evidence>
<protein>
    <recommendedName>
        <fullName evidence="2">W2 domain-containing protein</fullName>
    </recommendedName>
</protein>